<dbReference type="EMBL" id="PCYM01000001">
    <property type="protein sequence ID" value="PIR47981.1"/>
    <property type="molecule type" value="Genomic_DNA"/>
</dbReference>
<dbReference type="GO" id="GO:0005524">
    <property type="term" value="F:ATP binding"/>
    <property type="evidence" value="ECO:0007669"/>
    <property type="project" value="UniProtKB-UniRule"/>
</dbReference>
<evidence type="ECO:0000256" key="9">
    <source>
        <dbReference type="HAMAP-Rule" id="MF_00041"/>
    </source>
</evidence>
<feature type="binding site" evidence="9">
    <location>
        <position position="29"/>
    </location>
    <ligand>
        <name>Zn(2+)</name>
        <dbReference type="ChEBI" id="CHEBI:29105"/>
    </ligand>
</feature>
<dbReference type="Pfam" id="PF23493">
    <property type="entry name" value="CysS_C"/>
    <property type="match status" value="1"/>
</dbReference>
<dbReference type="Pfam" id="PF01406">
    <property type="entry name" value="tRNA-synt_1e"/>
    <property type="match status" value="1"/>
</dbReference>
<evidence type="ECO:0000256" key="4">
    <source>
        <dbReference type="ARBA" id="ARBA00022741"/>
    </source>
</evidence>
<comment type="catalytic activity">
    <reaction evidence="9">
        <text>tRNA(Cys) + L-cysteine + ATP = L-cysteinyl-tRNA(Cys) + AMP + diphosphate</text>
        <dbReference type="Rhea" id="RHEA:17773"/>
        <dbReference type="Rhea" id="RHEA-COMP:9661"/>
        <dbReference type="Rhea" id="RHEA-COMP:9679"/>
        <dbReference type="ChEBI" id="CHEBI:30616"/>
        <dbReference type="ChEBI" id="CHEBI:33019"/>
        <dbReference type="ChEBI" id="CHEBI:35235"/>
        <dbReference type="ChEBI" id="CHEBI:78442"/>
        <dbReference type="ChEBI" id="CHEBI:78517"/>
        <dbReference type="ChEBI" id="CHEBI:456215"/>
        <dbReference type="EC" id="6.1.1.16"/>
    </reaction>
</comment>
<comment type="caution">
    <text evidence="12">The sequence shown here is derived from an EMBL/GenBank/DDBJ whole genome shotgun (WGS) entry which is preliminary data.</text>
</comment>
<dbReference type="GO" id="GO:0006423">
    <property type="term" value="P:cysteinyl-tRNA aminoacylation"/>
    <property type="evidence" value="ECO:0007669"/>
    <property type="project" value="UniProtKB-UniRule"/>
</dbReference>
<dbReference type="SUPFAM" id="SSF47323">
    <property type="entry name" value="Anticodon-binding domain of a subclass of class I aminoacyl-tRNA synthetases"/>
    <property type="match status" value="1"/>
</dbReference>
<keyword evidence="3 9" id="KW-0479">Metal-binding</keyword>
<evidence type="ECO:0000256" key="5">
    <source>
        <dbReference type="ARBA" id="ARBA00022833"/>
    </source>
</evidence>
<dbReference type="Proteomes" id="UP000230084">
    <property type="component" value="Unassembled WGS sequence"/>
</dbReference>
<feature type="domain" description="Cysteinyl-tRNA ligase anticodon binding" evidence="11">
    <location>
        <begin position="410"/>
        <end position="454"/>
    </location>
</feature>
<keyword evidence="4 9" id="KW-0547">Nucleotide-binding</keyword>
<sequence>MDIQLYNSLTKKKEVFEPLYRDLVGVYTCGPTVYNTQHIGNFRAFIFADILVRTLRFNGLEVKWVMNITDVGHLTDDADQGEDKMEKGSREQGMTAWEVAKHHTDQFYLDMDRFHISRPDALPKATDHIAEQIAIVQELEANGHTYTTSDGVYFDTSTLADYGVLRGMGESENEEARIEENTEKKHSADFALWKFSSPEEHRQMEWESPWGIGFPGWHVECTAMSIKELGELYDIHTGGIDHKMIHHPNEMAQAQGSKGTTEARVWMHNEFLLVDGGKMSKSIGNVYTADQLIEKRFDPVIFRYLTLTAHYRQQLNFTWDSLAAAQSALKRLRQMVREWEMPSVGSADFDIRFLEAVNNDLDTPRAIALVWELVNDSQLASSSKAQTLKKWDAVLGLGLIDYIARPLVVSEEVQELVDQRQVARETQDWEEGDRLRSLIADMGYHVDDTADGQKITEL</sequence>
<accession>A0A2H0RN53</accession>
<feature type="binding site" evidence="9">
    <location>
        <position position="281"/>
    </location>
    <ligand>
        <name>ATP</name>
        <dbReference type="ChEBI" id="CHEBI:30616"/>
    </ligand>
</feature>
<comment type="subcellular location">
    <subcellularLocation>
        <location evidence="9">Cytoplasm</location>
    </subcellularLocation>
</comment>
<dbReference type="InterPro" id="IPR015803">
    <property type="entry name" value="Cys-tRNA-ligase"/>
</dbReference>
<dbReference type="Gene3D" id="1.20.120.640">
    <property type="entry name" value="Anticodon-binding domain of a subclass of class I aminoacyl-tRNA synthetases"/>
    <property type="match status" value="1"/>
</dbReference>
<gene>
    <name evidence="9" type="primary">cysS</name>
    <name evidence="12" type="ORF">COV06_01105</name>
</gene>
<keyword evidence="7 9" id="KW-0648">Protein biosynthesis</keyword>
<evidence type="ECO:0000313" key="12">
    <source>
        <dbReference type="EMBL" id="PIR47981.1"/>
    </source>
</evidence>
<evidence type="ECO:0000256" key="7">
    <source>
        <dbReference type="ARBA" id="ARBA00022917"/>
    </source>
</evidence>
<dbReference type="PANTHER" id="PTHR10890:SF3">
    <property type="entry name" value="CYSTEINE--TRNA LIGASE, CYTOPLASMIC"/>
    <property type="match status" value="1"/>
</dbReference>
<dbReference type="GO" id="GO:0005829">
    <property type="term" value="C:cytosol"/>
    <property type="evidence" value="ECO:0007669"/>
    <property type="project" value="TreeGrafter"/>
</dbReference>
<evidence type="ECO:0000256" key="2">
    <source>
        <dbReference type="ARBA" id="ARBA00022598"/>
    </source>
</evidence>
<dbReference type="EC" id="6.1.1.16" evidence="9"/>
<evidence type="ECO:0000256" key="8">
    <source>
        <dbReference type="ARBA" id="ARBA00023146"/>
    </source>
</evidence>
<feature type="binding site" evidence="9">
    <location>
        <position position="221"/>
    </location>
    <ligand>
        <name>Zn(2+)</name>
        <dbReference type="ChEBI" id="CHEBI:29105"/>
    </ligand>
</feature>
<organism evidence="12 13">
    <name type="scientific">Candidatus Uhrbacteria bacterium CG10_big_fil_rev_8_21_14_0_10_50_16</name>
    <dbReference type="NCBI Taxonomy" id="1975039"/>
    <lineage>
        <taxon>Bacteria</taxon>
        <taxon>Candidatus Uhriibacteriota</taxon>
    </lineage>
</organism>
<dbReference type="InterPro" id="IPR056411">
    <property type="entry name" value="CysS_C"/>
</dbReference>
<comment type="subunit">
    <text evidence="1 9">Monomer.</text>
</comment>
<comment type="cofactor">
    <cofactor evidence="9">
        <name>Zn(2+)</name>
        <dbReference type="ChEBI" id="CHEBI:29105"/>
    </cofactor>
    <text evidence="9">Binds 1 zinc ion per subunit.</text>
</comment>
<dbReference type="InterPro" id="IPR024909">
    <property type="entry name" value="Cys-tRNA/MSH_ligase"/>
</dbReference>
<dbReference type="PANTHER" id="PTHR10890">
    <property type="entry name" value="CYSTEINYL-TRNA SYNTHETASE"/>
    <property type="match status" value="1"/>
</dbReference>
<keyword evidence="6 9" id="KW-0067">ATP-binding</keyword>
<name>A0A2H0RN53_9BACT</name>
<evidence type="ECO:0000256" key="6">
    <source>
        <dbReference type="ARBA" id="ARBA00022840"/>
    </source>
</evidence>
<feature type="short sequence motif" description="'HIGH' region" evidence="9">
    <location>
        <begin position="31"/>
        <end position="41"/>
    </location>
</feature>
<dbReference type="NCBIfam" id="TIGR00435">
    <property type="entry name" value="cysS"/>
    <property type="match status" value="1"/>
</dbReference>
<reference evidence="12 13" key="1">
    <citation type="submission" date="2017-09" db="EMBL/GenBank/DDBJ databases">
        <title>Depth-based differentiation of microbial function through sediment-hosted aquifers and enrichment of novel symbionts in the deep terrestrial subsurface.</title>
        <authorList>
            <person name="Probst A.J."/>
            <person name="Ladd B."/>
            <person name="Jarett J.K."/>
            <person name="Geller-Mcgrath D.E."/>
            <person name="Sieber C.M."/>
            <person name="Emerson J.B."/>
            <person name="Anantharaman K."/>
            <person name="Thomas B.C."/>
            <person name="Malmstrom R."/>
            <person name="Stieglmeier M."/>
            <person name="Klingl A."/>
            <person name="Woyke T."/>
            <person name="Ryan C.M."/>
            <person name="Banfield J.F."/>
        </authorList>
    </citation>
    <scope>NUCLEOTIDE SEQUENCE [LARGE SCALE GENOMIC DNA]</scope>
    <source>
        <strain evidence="12">CG10_big_fil_rev_8_21_14_0_10_50_16</strain>
    </source>
</reference>
<keyword evidence="5 9" id="KW-0862">Zinc</keyword>
<dbReference type="Gene3D" id="3.40.50.620">
    <property type="entry name" value="HUPs"/>
    <property type="match status" value="1"/>
</dbReference>
<dbReference type="PRINTS" id="PR00983">
    <property type="entry name" value="TRNASYNTHCYS"/>
</dbReference>
<protein>
    <recommendedName>
        <fullName evidence="9">Cysteine--tRNA ligase</fullName>
        <ecNumber evidence="9">6.1.1.16</ecNumber>
    </recommendedName>
    <alternativeName>
        <fullName evidence="9">Cysteinyl-tRNA synthetase</fullName>
        <shortName evidence="9">CysRS</shortName>
    </alternativeName>
</protein>
<keyword evidence="9" id="KW-0963">Cytoplasm</keyword>
<dbReference type="GO" id="GO:0008270">
    <property type="term" value="F:zinc ion binding"/>
    <property type="evidence" value="ECO:0007669"/>
    <property type="project" value="UniProtKB-UniRule"/>
</dbReference>
<evidence type="ECO:0000256" key="1">
    <source>
        <dbReference type="ARBA" id="ARBA00011245"/>
    </source>
</evidence>
<dbReference type="SUPFAM" id="SSF52374">
    <property type="entry name" value="Nucleotidylyl transferase"/>
    <property type="match status" value="1"/>
</dbReference>
<dbReference type="HAMAP" id="MF_00041">
    <property type="entry name" value="Cys_tRNA_synth"/>
    <property type="match status" value="1"/>
</dbReference>
<keyword evidence="2 9" id="KW-0436">Ligase</keyword>
<feature type="binding site" evidence="9">
    <location>
        <position position="246"/>
    </location>
    <ligand>
        <name>Zn(2+)</name>
        <dbReference type="ChEBI" id="CHEBI:29105"/>
    </ligand>
</feature>
<evidence type="ECO:0000259" key="10">
    <source>
        <dbReference type="Pfam" id="PF01406"/>
    </source>
</evidence>
<dbReference type="InterPro" id="IPR014729">
    <property type="entry name" value="Rossmann-like_a/b/a_fold"/>
</dbReference>
<evidence type="ECO:0000256" key="3">
    <source>
        <dbReference type="ARBA" id="ARBA00022723"/>
    </source>
</evidence>
<feature type="binding site" evidence="9">
    <location>
        <position position="250"/>
    </location>
    <ligand>
        <name>Zn(2+)</name>
        <dbReference type="ChEBI" id="CHEBI:29105"/>
    </ligand>
</feature>
<evidence type="ECO:0000259" key="11">
    <source>
        <dbReference type="Pfam" id="PF23493"/>
    </source>
</evidence>
<proteinExistence type="inferred from homology"/>
<evidence type="ECO:0000313" key="13">
    <source>
        <dbReference type="Proteomes" id="UP000230084"/>
    </source>
</evidence>
<feature type="short sequence motif" description="'KMSKS' region" evidence="9">
    <location>
        <begin position="278"/>
        <end position="282"/>
    </location>
</feature>
<dbReference type="GO" id="GO:0004817">
    <property type="term" value="F:cysteine-tRNA ligase activity"/>
    <property type="evidence" value="ECO:0007669"/>
    <property type="project" value="UniProtKB-UniRule"/>
</dbReference>
<keyword evidence="8 9" id="KW-0030">Aminoacyl-tRNA synthetase</keyword>
<feature type="domain" description="tRNA synthetases class I catalytic" evidence="10">
    <location>
        <begin position="16"/>
        <end position="326"/>
    </location>
</feature>
<dbReference type="InterPro" id="IPR009080">
    <property type="entry name" value="tRNAsynth_Ia_anticodon-bd"/>
</dbReference>
<dbReference type="InterPro" id="IPR032678">
    <property type="entry name" value="tRNA-synt_1_cat_dom"/>
</dbReference>
<dbReference type="AlphaFoldDB" id="A0A2H0RN53"/>
<comment type="similarity">
    <text evidence="9">Belongs to the class-I aminoacyl-tRNA synthetase family.</text>
</comment>